<accession>A0A9P7UL26</accession>
<gene>
    <name evidence="2" type="ORF">JMJ77_007264</name>
</gene>
<evidence type="ECO:0000313" key="3">
    <source>
        <dbReference type="Proteomes" id="UP000699042"/>
    </source>
</evidence>
<sequence length="328" mass="37446">MTRAAYSKYIDRIGKEPAPMKADYHELIKTQLVYILHDDENDTVVGAILLRLDPSASALHINNLVVAPEAQGRGYGRVLMKCAEDVARDSQCTSLQLYTNVKMYENLILYPKMGFVETERRTEDGYERVYFLGKSIGLLHSSLLNCRHRNVQAIMASQDKHDDTGSETASEFHTPILTPATTSVAGEDVEDDHVSDIPWPGKHFYIIEKETGKAITLVDDRPVLMDLQGVRDPATMWYCVEKQGYFGFLNKSWGKFIGHNSKSDVGVWAGEMREWESWVPRQHPDGGYQLLSPYWTHTMMQLCVCPDRINLCRRSHGPTLWEFMQVPW</sequence>
<protein>
    <submittedName>
        <fullName evidence="2">Acetyltransferase</fullName>
    </submittedName>
</protein>
<evidence type="ECO:0000313" key="2">
    <source>
        <dbReference type="EMBL" id="KAG7054790.1"/>
    </source>
</evidence>
<dbReference type="Gene3D" id="3.40.630.30">
    <property type="match status" value="1"/>
</dbReference>
<dbReference type="Proteomes" id="UP000699042">
    <property type="component" value="Unassembled WGS sequence"/>
</dbReference>
<keyword evidence="3" id="KW-1185">Reference proteome</keyword>
<dbReference type="PANTHER" id="PTHR39697">
    <property type="entry name" value="RICIN B LECTIN DOMAIN-CONTAINING PROTEIN-RELATED"/>
    <property type="match status" value="1"/>
</dbReference>
<dbReference type="EMBL" id="JAESDN010000002">
    <property type="protein sequence ID" value="KAG7054790.1"/>
    <property type="molecule type" value="Genomic_DNA"/>
</dbReference>
<reference evidence="2" key="1">
    <citation type="submission" date="2021-05" db="EMBL/GenBank/DDBJ databases">
        <title>Comparative genomics of three Colletotrichum scovillei strains and genetic complementation revealed genes involved fungal growth and virulence on chili pepper.</title>
        <authorList>
            <person name="Hsieh D.-K."/>
            <person name="Chuang S.-C."/>
            <person name="Chen C.-Y."/>
            <person name="Chao Y.-T."/>
            <person name="Lu M.-Y.J."/>
            <person name="Lee M.-H."/>
            <person name="Shih M.-C."/>
        </authorList>
    </citation>
    <scope>NUCLEOTIDE SEQUENCE</scope>
    <source>
        <strain evidence="2">Coll-153</strain>
    </source>
</reference>
<dbReference type="CDD" id="cd04301">
    <property type="entry name" value="NAT_SF"/>
    <property type="match status" value="1"/>
</dbReference>
<dbReference type="InterPro" id="IPR016181">
    <property type="entry name" value="Acyl_CoA_acyltransferase"/>
</dbReference>
<proteinExistence type="predicted"/>
<organism evidence="2 3">
    <name type="scientific">Colletotrichum scovillei</name>
    <dbReference type="NCBI Taxonomy" id="1209932"/>
    <lineage>
        <taxon>Eukaryota</taxon>
        <taxon>Fungi</taxon>
        <taxon>Dikarya</taxon>
        <taxon>Ascomycota</taxon>
        <taxon>Pezizomycotina</taxon>
        <taxon>Sordariomycetes</taxon>
        <taxon>Hypocreomycetidae</taxon>
        <taxon>Glomerellales</taxon>
        <taxon>Glomerellaceae</taxon>
        <taxon>Colletotrichum</taxon>
        <taxon>Colletotrichum acutatum species complex</taxon>
    </lineage>
</organism>
<dbReference type="AlphaFoldDB" id="A0A9P7UL26"/>
<dbReference type="GO" id="GO:0016747">
    <property type="term" value="F:acyltransferase activity, transferring groups other than amino-acyl groups"/>
    <property type="evidence" value="ECO:0007669"/>
    <property type="project" value="InterPro"/>
</dbReference>
<dbReference type="PANTHER" id="PTHR39697:SF2">
    <property type="entry name" value="CYANOVIRIN-N DOMAIN-CONTAINING PROTEIN"/>
    <property type="match status" value="1"/>
</dbReference>
<name>A0A9P7UL26_9PEZI</name>
<dbReference type="Pfam" id="PF00583">
    <property type="entry name" value="Acetyltransf_1"/>
    <property type="match status" value="1"/>
</dbReference>
<dbReference type="PROSITE" id="PS51186">
    <property type="entry name" value="GNAT"/>
    <property type="match status" value="1"/>
</dbReference>
<dbReference type="InterPro" id="IPR000182">
    <property type="entry name" value="GNAT_dom"/>
</dbReference>
<feature type="domain" description="N-acetyltransferase" evidence="1">
    <location>
        <begin position="1"/>
        <end position="137"/>
    </location>
</feature>
<dbReference type="SUPFAM" id="SSF55729">
    <property type="entry name" value="Acyl-CoA N-acyltransferases (Nat)"/>
    <property type="match status" value="1"/>
</dbReference>
<evidence type="ECO:0000259" key="1">
    <source>
        <dbReference type="PROSITE" id="PS51186"/>
    </source>
</evidence>
<comment type="caution">
    <text evidence="2">The sequence shown here is derived from an EMBL/GenBank/DDBJ whole genome shotgun (WGS) entry which is preliminary data.</text>
</comment>